<sequence>MFSRLTSSPLGPPPLPINRPSRFPSVKMEEGGLDSDGNHCSTRLQLWAKETGEDISSKTCFDPAKKREWYDKGVAYWERVEASVNGVLGGYGHVNERDIAASDRFLLDVFNGMSADFSKSKHLVALDCGAGVGRVTRDLLIRHFHEVDLVEPVPHFLDTAKTNLVTPSPGLSVFGRATNFYCKPLQVFNPEEKRYDVIWVQWCIGHLTDQDFVDFFKRAKAGLKANGFFVVKENTAKQGFIVDKDDSSITRSDTHFRELFQQAGLYLYKTKLQRGFPKELFPVRMYALTTEPMKTDPVANRTRGQVLNHPGIIS</sequence>
<evidence type="ECO:0000313" key="13">
    <source>
        <dbReference type="EMBL" id="KAH7430525.1"/>
    </source>
</evidence>
<name>A0A8T2UA96_CERRI</name>
<keyword evidence="2" id="KW-0489">Methyltransferase</keyword>
<feature type="region of interest" description="Disordered" evidence="12">
    <location>
        <begin position="1"/>
        <end position="35"/>
    </location>
</feature>
<evidence type="ECO:0000256" key="9">
    <source>
        <dbReference type="ARBA" id="ARBA00047885"/>
    </source>
</evidence>
<keyword evidence="3" id="KW-0808">Transferase</keyword>
<dbReference type="PANTHER" id="PTHR12753">
    <property type="entry name" value="AD-003 - RELATED"/>
    <property type="match status" value="1"/>
</dbReference>
<evidence type="ECO:0000256" key="6">
    <source>
        <dbReference type="ARBA" id="ARBA00039449"/>
    </source>
</evidence>
<dbReference type="Pfam" id="PF05891">
    <property type="entry name" value="Methyltransf_PK"/>
    <property type="match status" value="1"/>
</dbReference>
<dbReference type="EMBL" id="CM035413">
    <property type="protein sequence ID" value="KAH7430525.1"/>
    <property type="molecule type" value="Genomic_DNA"/>
</dbReference>
<protein>
    <recommendedName>
        <fullName evidence="6">Alpha N-terminal protein methyltransferase 1</fullName>
        <ecNumber evidence="5">2.1.1.244</ecNumber>
    </recommendedName>
    <alternativeName>
        <fullName evidence="7">X-Pro-Lys N-terminal protein methyltransferase 1</fullName>
    </alternativeName>
</protein>
<evidence type="ECO:0000256" key="2">
    <source>
        <dbReference type="ARBA" id="ARBA00022603"/>
    </source>
</evidence>
<dbReference type="OMA" id="PVRMYCL"/>
<dbReference type="GO" id="GO:0071885">
    <property type="term" value="F:N-terminal protein N-methyltransferase activity"/>
    <property type="evidence" value="ECO:0007669"/>
    <property type="project" value="UniProtKB-EC"/>
</dbReference>
<dbReference type="FunFam" id="3.40.50.150:FF:000025">
    <property type="entry name" value="N-terminal Xaa-Pro-Lys N-methyltransferase 1"/>
    <property type="match status" value="1"/>
</dbReference>
<comment type="catalytic activity">
    <reaction evidence="8">
        <text>N-terminal L-seryl-L-prolyl-L-lysyl-[protein] + 3 S-adenosyl-L-methionine = N-terminal N,N,N-trimethyl-L-seryl-L-prolyl-L-lysyl-[protein] + 3 S-adenosyl-L-homocysteine + 3 H(+)</text>
        <dbReference type="Rhea" id="RHEA:54724"/>
        <dbReference type="Rhea" id="RHEA-COMP:13789"/>
        <dbReference type="Rhea" id="RHEA-COMP:13973"/>
        <dbReference type="ChEBI" id="CHEBI:15378"/>
        <dbReference type="ChEBI" id="CHEBI:57856"/>
        <dbReference type="ChEBI" id="CHEBI:59789"/>
        <dbReference type="ChEBI" id="CHEBI:138061"/>
        <dbReference type="ChEBI" id="CHEBI:138317"/>
        <dbReference type="EC" id="2.1.1.244"/>
    </reaction>
</comment>
<evidence type="ECO:0000256" key="7">
    <source>
        <dbReference type="ARBA" id="ARBA00043129"/>
    </source>
</evidence>
<evidence type="ECO:0000256" key="5">
    <source>
        <dbReference type="ARBA" id="ARBA00039112"/>
    </source>
</evidence>
<dbReference type="InterPro" id="IPR008576">
    <property type="entry name" value="MeTrfase_NTM1"/>
</dbReference>
<keyword evidence="4" id="KW-0949">S-adenosyl-L-methionine</keyword>
<dbReference type="AlphaFoldDB" id="A0A8T2UA96"/>
<evidence type="ECO:0000256" key="11">
    <source>
        <dbReference type="ARBA" id="ARBA00060050"/>
    </source>
</evidence>
<dbReference type="CDD" id="cd02440">
    <property type="entry name" value="AdoMet_MTases"/>
    <property type="match status" value="1"/>
</dbReference>
<keyword evidence="14" id="KW-1185">Reference proteome</keyword>
<comment type="catalytic activity">
    <reaction evidence="9">
        <text>N-terminal L-prolyl-L-prolyl-L-lysyl-[protein] + 2 S-adenosyl-L-methionine = N-terminal N,N-dimethyl-L-prolyl-L-prolyl-L-lysyl-[protein] + 2 S-adenosyl-L-homocysteine + 2 H(+)</text>
        <dbReference type="Rhea" id="RHEA:54736"/>
        <dbReference type="Rhea" id="RHEA-COMP:13787"/>
        <dbReference type="Rhea" id="RHEA-COMP:13974"/>
        <dbReference type="ChEBI" id="CHEBI:15378"/>
        <dbReference type="ChEBI" id="CHEBI:57856"/>
        <dbReference type="ChEBI" id="CHEBI:59789"/>
        <dbReference type="ChEBI" id="CHEBI:138059"/>
        <dbReference type="ChEBI" id="CHEBI:138318"/>
        <dbReference type="EC" id="2.1.1.244"/>
    </reaction>
</comment>
<evidence type="ECO:0000256" key="12">
    <source>
        <dbReference type="SAM" id="MobiDB-lite"/>
    </source>
</evidence>
<evidence type="ECO:0000256" key="1">
    <source>
        <dbReference type="ARBA" id="ARBA00009059"/>
    </source>
</evidence>
<evidence type="ECO:0000256" key="10">
    <source>
        <dbReference type="ARBA" id="ARBA00048167"/>
    </source>
</evidence>
<comment type="catalytic activity">
    <reaction evidence="10">
        <text>N-terminal L-alanyl-L-prolyl-L-lysyl-[protein] + 3 S-adenosyl-L-methionine = N-terminal N,N,N-trimethyl-L-alanyl-L-prolyl-L-lysyl-[protein] + 3 S-adenosyl-L-homocysteine + 3 H(+)</text>
        <dbReference type="Rhea" id="RHEA:54712"/>
        <dbReference type="Rhea" id="RHEA-COMP:13785"/>
        <dbReference type="Rhea" id="RHEA-COMP:13971"/>
        <dbReference type="ChEBI" id="CHEBI:15378"/>
        <dbReference type="ChEBI" id="CHEBI:57856"/>
        <dbReference type="ChEBI" id="CHEBI:59789"/>
        <dbReference type="ChEBI" id="CHEBI:138057"/>
        <dbReference type="ChEBI" id="CHEBI:138315"/>
        <dbReference type="EC" id="2.1.1.244"/>
    </reaction>
</comment>
<comment type="caution">
    <text evidence="13">The sequence shown here is derived from an EMBL/GenBank/DDBJ whole genome shotgun (WGS) entry which is preliminary data.</text>
</comment>
<evidence type="ECO:0000256" key="4">
    <source>
        <dbReference type="ARBA" id="ARBA00022691"/>
    </source>
</evidence>
<evidence type="ECO:0000256" key="8">
    <source>
        <dbReference type="ARBA" id="ARBA00047306"/>
    </source>
</evidence>
<dbReference type="GO" id="GO:0032259">
    <property type="term" value="P:methylation"/>
    <property type="evidence" value="ECO:0007669"/>
    <property type="project" value="UniProtKB-KW"/>
</dbReference>
<evidence type="ECO:0000313" key="14">
    <source>
        <dbReference type="Proteomes" id="UP000825935"/>
    </source>
</evidence>
<dbReference type="Gene3D" id="3.40.50.150">
    <property type="entry name" value="Vaccinia Virus protein VP39"/>
    <property type="match status" value="1"/>
</dbReference>
<dbReference type="Proteomes" id="UP000825935">
    <property type="component" value="Chromosome 8"/>
</dbReference>
<dbReference type="PANTHER" id="PTHR12753:SF0">
    <property type="entry name" value="ALPHA N-TERMINAL PROTEIN METHYLTRANSFERASE 1"/>
    <property type="match status" value="1"/>
</dbReference>
<dbReference type="InterPro" id="IPR029063">
    <property type="entry name" value="SAM-dependent_MTases_sf"/>
</dbReference>
<comment type="similarity">
    <text evidence="1">Belongs to the methyltransferase superfamily. NTM1 family.</text>
</comment>
<dbReference type="GO" id="GO:0005737">
    <property type="term" value="C:cytoplasm"/>
    <property type="evidence" value="ECO:0007669"/>
    <property type="project" value="TreeGrafter"/>
</dbReference>
<comment type="function">
    <text evidence="11">Alpha-N-methyltransferase that methylates the N-terminus of target proteins containing the N-terminal motif [Ala/Pro/Ser]-Pro-Lys when the initiator Met is cleaved. Specifically catalyzes mono-, di- or tri-methylation of exposed alpha-amino group of Ala or Ser residue in the [Ala/Ser]-Pro-Lys motif and mono- or di-methylation of Pro in the Pro-Pro-Lys motif.</text>
</comment>
<accession>A0A8T2UA96</accession>
<dbReference type="OrthoDB" id="1298661at2759"/>
<gene>
    <name evidence="13" type="ORF">KP509_08G002500</name>
</gene>
<dbReference type="SUPFAM" id="SSF53335">
    <property type="entry name" value="S-adenosyl-L-methionine-dependent methyltransferases"/>
    <property type="match status" value="1"/>
</dbReference>
<proteinExistence type="inferred from homology"/>
<organism evidence="13 14">
    <name type="scientific">Ceratopteris richardii</name>
    <name type="common">Triangle waterfern</name>
    <dbReference type="NCBI Taxonomy" id="49495"/>
    <lineage>
        <taxon>Eukaryota</taxon>
        <taxon>Viridiplantae</taxon>
        <taxon>Streptophyta</taxon>
        <taxon>Embryophyta</taxon>
        <taxon>Tracheophyta</taxon>
        <taxon>Polypodiopsida</taxon>
        <taxon>Polypodiidae</taxon>
        <taxon>Polypodiales</taxon>
        <taxon>Pteridineae</taxon>
        <taxon>Pteridaceae</taxon>
        <taxon>Parkerioideae</taxon>
        <taxon>Ceratopteris</taxon>
    </lineage>
</organism>
<evidence type="ECO:0000256" key="3">
    <source>
        <dbReference type="ARBA" id="ARBA00022679"/>
    </source>
</evidence>
<dbReference type="EC" id="2.1.1.244" evidence="5"/>
<reference evidence="13" key="1">
    <citation type="submission" date="2021-08" db="EMBL/GenBank/DDBJ databases">
        <title>WGS assembly of Ceratopteris richardii.</title>
        <authorList>
            <person name="Marchant D.B."/>
            <person name="Chen G."/>
            <person name="Jenkins J."/>
            <person name="Shu S."/>
            <person name="Leebens-Mack J."/>
            <person name="Grimwood J."/>
            <person name="Schmutz J."/>
            <person name="Soltis P."/>
            <person name="Soltis D."/>
            <person name="Chen Z.-H."/>
        </authorList>
    </citation>
    <scope>NUCLEOTIDE SEQUENCE</scope>
    <source>
        <strain evidence="13">Whitten #5841</strain>
        <tissue evidence="13">Leaf</tissue>
    </source>
</reference>